<organism evidence="2 3">
    <name type="scientific">Armatimonas rosea</name>
    <dbReference type="NCBI Taxonomy" id="685828"/>
    <lineage>
        <taxon>Bacteria</taxon>
        <taxon>Bacillati</taxon>
        <taxon>Armatimonadota</taxon>
        <taxon>Armatimonadia</taxon>
        <taxon>Armatimonadales</taxon>
        <taxon>Armatimonadaceae</taxon>
        <taxon>Armatimonas</taxon>
    </lineage>
</organism>
<reference evidence="2 3" key="1">
    <citation type="submission" date="2020-08" db="EMBL/GenBank/DDBJ databases">
        <title>Genomic Encyclopedia of Type Strains, Phase IV (KMG-IV): sequencing the most valuable type-strain genomes for metagenomic binning, comparative biology and taxonomic classification.</title>
        <authorList>
            <person name="Goeker M."/>
        </authorList>
    </citation>
    <scope>NUCLEOTIDE SEQUENCE [LARGE SCALE GENOMIC DNA]</scope>
    <source>
        <strain evidence="2 3">DSM 23562</strain>
    </source>
</reference>
<dbReference type="CDD" id="cd06260">
    <property type="entry name" value="DUF820-like"/>
    <property type="match status" value="1"/>
</dbReference>
<keyword evidence="2" id="KW-0378">Hydrolase</keyword>
<name>A0A7W9SS40_ARMRO</name>
<keyword evidence="2" id="KW-0255">Endonuclease</keyword>
<dbReference type="PANTHER" id="PTHR35400">
    <property type="entry name" value="SLR1083 PROTEIN"/>
    <property type="match status" value="1"/>
</dbReference>
<dbReference type="InterPro" id="IPR012296">
    <property type="entry name" value="Nuclease_put_TT1808"/>
</dbReference>
<dbReference type="Proteomes" id="UP000520814">
    <property type="component" value="Unassembled WGS sequence"/>
</dbReference>
<dbReference type="GO" id="GO:0004519">
    <property type="term" value="F:endonuclease activity"/>
    <property type="evidence" value="ECO:0007669"/>
    <property type="project" value="UniProtKB-KW"/>
</dbReference>
<dbReference type="AlphaFoldDB" id="A0A7W9SS40"/>
<sequence>MPTLSQPPTVVLSDSPPPWRWTREACLRLKELELLPERFELIEGIIYTKMPKNRRHVLGLRRVRNWLFTVFGEEVVQEQDPIEIASEDQSYNDPEPDIAVLRQSVESYQTQAPGAVDILLLIEISDATLSQYRNQKARLYARAGIEDYWALDVRGRRLFVHRDPSEEGYRSVLEYTEDETIAPLAAPEAHRTIRALLPNPEES</sequence>
<dbReference type="Gene3D" id="3.90.1570.10">
    <property type="entry name" value="tt1808, chain A"/>
    <property type="match status" value="1"/>
</dbReference>
<dbReference type="SUPFAM" id="SSF52980">
    <property type="entry name" value="Restriction endonuclease-like"/>
    <property type="match status" value="1"/>
</dbReference>
<dbReference type="InterPro" id="IPR011335">
    <property type="entry name" value="Restrct_endonuc-II-like"/>
</dbReference>
<proteinExistence type="predicted"/>
<feature type="domain" description="Putative restriction endonuclease" evidence="1">
    <location>
        <begin position="31"/>
        <end position="188"/>
    </location>
</feature>
<comment type="caution">
    <text evidence="2">The sequence shown here is derived from an EMBL/GenBank/DDBJ whole genome shotgun (WGS) entry which is preliminary data.</text>
</comment>
<gene>
    <name evidence="2" type="ORF">HNQ39_003631</name>
</gene>
<dbReference type="RefSeq" id="WP_184199624.1">
    <property type="nucleotide sequence ID" value="NZ_JACHGW010000003.1"/>
</dbReference>
<evidence type="ECO:0000313" key="2">
    <source>
        <dbReference type="EMBL" id="MBB6051821.1"/>
    </source>
</evidence>
<dbReference type="Pfam" id="PF05685">
    <property type="entry name" value="Uma2"/>
    <property type="match status" value="1"/>
</dbReference>
<dbReference type="EMBL" id="JACHGW010000003">
    <property type="protein sequence ID" value="MBB6051821.1"/>
    <property type="molecule type" value="Genomic_DNA"/>
</dbReference>
<evidence type="ECO:0000259" key="1">
    <source>
        <dbReference type="Pfam" id="PF05685"/>
    </source>
</evidence>
<evidence type="ECO:0000313" key="3">
    <source>
        <dbReference type="Proteomes" id="UP000520814"/>
    </source>
</evidence>
<accession>A0A7W9SS40</accession>
<keyword evidence="2" id="KW-0540">Nuclease</keyword>
<keyword evidence="3" id="KW-1185">Reference proteome</keyword>
<dbReference type="InterPro" id="IPR008538">
    <property type="entry name" value="Uma2"/>
</dbReference>
<protein>
    <submittedName>
        <fullName evidence="2">Uma2 family endonuclease</fullName>
    </submittedName>
</protein>
<dbReference type="PANTHER" id="PTHR35400:SF1">
    <property type="entry name" value="SLR1083 PROTEIN"/>
    <property type="match status" value="1"/>
</dbReference>